<proteinExistence type="predicted"/>
<gene>
    <name evidence="2" type="ORF">CA984_43010</name>
</gene>
<name>A0A2C9ZJV1_9ACTN</name>
<dbReference type="AlphaFoldDB" id="A0A2C9ZJV1"/>
<comment type="caution">
    <text evidence="2">The sequence shown here is derived from an EMBL/GenBank/DDBJ whole genome shotgun (WGS) entry which is preliminary data.</text>
</comment>
<organism evidence="2 3">
    <name type="scientific">Streptosporangium minutum</name>
    <dbReference type="NCBI Taxonomy" id="569862"/>
    <lineage>
        <taxon>Bacteria</taxon>
        <taxon>Bacillati</taxon>
        <taxon>Actinomycetota</taxon>
        <taxon>Actinomycetes</taxon>
        <taxon>Streptosporangiales</taxon>
        <taxon>Streptosporangiaceae</taxon>
        <taxon>Streptosporangium</taxon>
    </lineage>
</organism>
<protein>
    <submittedName>
        <fullName evidence="2">Uncharacterized protein</fullName>
    </submittedName>
</protein>
<dbReference type="Proteomes" id="UP000194761">
    <property type="component" value="Unassembled WGS sequence"/>
</dbReference>
<evidence type="ECO:0000313" key="3">
    <source>
        <dbReference type="Proteomes" id="UP000194761"/>
    </source>
</evidence>
<feature type="compositionally biased region" description="Basic and acidic residues" evidence="1">
    <location>
        <begin position="749"/>
        <end position="812"/>
    </location>
</feature>
<evidence type="ECO:0000256" key="1">
    <source>
        <dbReference type="SAM" id="MobiDB-lite"/>
    </source>
</evidence>
<feature type="region of interest" description="Disordered" evidence="1">
    <location>
        <begin position="736"/>
        <end position="888"/>
    </location>
</feature>
<keyword evidence="3" id="KW-1185">Reference proteome</keyword>
<evidence type="ECO:0000313" key="2">
    <source>
        <dbReference type="EMBL" id="OUC79112.1"/>
    </source>
</evidence>
<accession>A0A2C9ZJV1</accession>
<dbReference type="RefSeq" id="WP_207621264.1">
    <property type="nucleotide sequence ID" value="NZ_NGFP01000424.1"/>
</dbReference>
<dbReference type="EMBL" id="NGFP01000424">
    <property type="protein sequence ID" value="OUC79112.1"/>
    <property type="molecule type" value="Genomic_DNA"/>
</dbReference>
<sequence length="907" mass="98180">MSGAEIHQIVFRWSEELLVGRRGLGPVASSLDGQELADWSVLLRAGDFVQGMWTDGSGDAPAMGALQIGPGRETGVIVRVLPVRDANGRMSELIHVLLGPAPVLTGRLAVGLWNWAGWVRPETAGALAPRMPPLPSGTLEAEARDTHHALHEASLRHPLLPGPAADVLNAPAEHYQLLLPPRTGPGGDLAAHLTYGLLTVLGDFTGEEPWTFLIRAELKSREADARLTVVDRAPPPSAFARRRRVPLRPDTGQARNGPVSVSTAASIITAIADGRPIAYPRTALLSARDAADWADTQLLRLSGVADLLRRAVAGSLTAKEERDLAQPGAGLGRELGTCSPAETVEILRLWRDFPDFPRTRDVLVASGVLRALNAARHEAPETQSLMHAVQAMSPPAGTVENSLAGLYRHGQKPDPNEVSRVLIAAATIGVDAQRDPTVGWLLAGLEPYVLVQWSIRLIRPEPVGDGRPRPEPDLAAACLQQIRMDRIDAARRRRCRQIFLEDHGMAETVEAIATDPARRTALYAKALRAAYEAPRHADDVAEILDDLQRARAPLSGTVWHALYGMSADPVICFAVAAGAVRRGHEDIGETLLSSLSMERIIDGIADPGTEPEVTRHAIGHLLHRMPDESGSGIAHARGGLLRNGCLAGPVSTAYPAPSEQTRVLRGLLGQAYGTDLRGDTVREIYHHAKTTTPSLVAAMLALATPQGREEIVWANTELLVRSAGVSWEEIYRNVPTARPHRTNQTHQTHQTDDDTRRVSPHTREIRPDTREAQPDIREIRPDTRGTAHDRTTHDRPDTRRTAHDHTAHDRTAHGRPAQARSALPAPAGPPRARFPVPRPFFTSPGPDSTRSGDSGGADTPTYTGRGWRRNPWARVRAPRRAPDPPLLRPGIKTAIAVLMPGRRSGGS</sequence>
<reference evidence="2 3" key="1">
    <citation type="submission" date="2017-05" db="EMBL/GenBank/DDBJ databases">
        <title>Biotechnological potential of actinobacteria isolated from South African environments.</title>
        <authorList>
            <person name="Le Roes-Hill M."/>
            <person name="Prins A."/>
            <person name="Durrell K.A."/>
        </authorList>
    </citation>
    <scope>NUCLEOTIDE SEQUENCE [LARGE SCALE GENOMIC DNA]</scope>
    <source>
        <strain evidence="2">M26</strain>
    </source>
</reference>
<feature type="compositionally biased region" description="Low complexity" evidence="1">
    <location>
        <begin position="830"/>
        <end position="841"/>
    </location>
</feature>
<feature type="non-terminal residue" evidence="2">
    <location>
        <position position="907"/>
    </location>
</feature>